<dbReference type="InterPro" id="IPR027939">
    <property type="entry name" value="NMT1/THI5"/>
</dbReference>
<comment type="caution">
    <text evidence="3">The sequence shown here is derived from an EMBL/GenBank/DDBJ whole genome shotgun (WGS) entry which is preliminary data.</text>
</comment>
<reference evidence="4" key="1">
    <citation type="journal article" date="2019" name="Int. J. Syst. Evol. Microbiol.">
        <title>The Global Catalogue of Microorganisms (GCM) 10K type strain sequencing project: providing services to taxonomists for standard genome sequencing and annotation.</title>
        <authorList>
            <consortium name="The Broad Institute Genomics Platform"/>
            <consortium name="The Broad Institute Genome Sequencing Center for Infectious Disease"/>
            <person name="Wu L."/>
            <person name="Ma J."/>
        </authorList>
    </citation>
    <scope>NUCLEOTIDE SEQUENCE [LARGE SCALE GENOMIC DNA]</scope>
    <source>
        <strain evidence="4">KACC 12508</strain>
    </source>
</reference>
<dbReference type="Gene3D" id="3.40.190.10">
    <property type="entry name" value="Periplasmic binding protein-like II"/>
    <property type="match status" value="2"/>
</dbReference>
<feature type="signal peptide" evidence="1">
    <location>
        <begin position="1"/>
        <end position="24"/>
    </location>
</feature>
<protein>
    <submittedName>
        <fullName evidence="3">ABC transporter substrate-binding protein</fullName>
    </submittedName>
</protein>
<dbReference type="PANTHER" id="PTHR31528:SF15">
    <property type="entry name" value="RIBOFLAVIN-BINDING PROTEIN RIBY"/>
    <property type="match status" value="1"/>
</dbReference>
<keyword evidence="1" id="KW-0732">Signal</keyword>
<proteinExistence type="predicted"/>
<organism evidence="3 4">
    <name type="scientific">Herminiimonas glaciei</name>
    <dbReference type="NCBI Taxonomy" id="523788"/>
    <lineage>
        <taxon>Bacteria</taxon>
        <taxon>Pseudomonadati</taxon>
        <taxon>Pseudomonadota</taxon>
        <taxon>Betaproteobacteria</taxon>
        <taxon>Burkholderiales</taxon>
        <taxon>Oxalobacteraceae</taxon>
        <taxon>Herminiimonas</taxon>
    </lineage>
</organism>
<dbReference type="PANTHER" id="PTHR31528">
    <property type="entry name" value="4-AMINO-5-HYDROXYMETHYL-2-METHYLPYRIMIDINE PHOSPHATE SYNTHASE THI11-RELATED"/>
    <property type="match status" value="1"/>
</dbReference>
<keyword evidence="4" id="KW-1185">Reference proteome</keyword>
<gene>
    <name evidence="3" type="ORF">ACFQPC_16725</name>
</gene>
<evidence type="ECO:0000259" key="2">
    <source>
        <dbReference type="Pfam" id="PF09084"/>
    </source>
</evidence>
<name>A0ABW2IF08_9BURK</name>
<sequence>MKSTILATVVAASATAAFSGSAIAQSKPLKKITVLQPVSAPDVRFAPWAAAIENGWFAEEGLDPEVLTAKGSIAVVQQVVSGNVQYGLPAPESAAVGRAKGAPLVHFYSITTRNPFPLAVLKDGPIKKLSDLKGTQIGVFSMTATQFYTTQAILDAENYKLNRDYTLLDVGIGAGALRALETGTVSALSINALSYAGFENRGVKLNYLTSPVVEDILAWGLLTTESYLKANRAEAVGLARALTKGRIFCEQNTEACIRLYFKHYPAARTAGIPEAQAIAENQRVLKVFQDYSPKPASGRWGEYTKQGWEGIIRYMTNTGQITTPVDPASLYTNELIKDINAFDPAVAINAAKKAAR</sequence>
<accession>A0ABW2IF08</accession>
<evidence type="ECO:0000313" key="4">
    <source>
        <dbReference type="Proteomes" id="UP001596542"/>
    </source>
</evidence>
<dbReference type="RefSeq" id="WP_382272987.1">
    <property type="nucleotide sequence ID" value="NZ_JBHTBU010000003.1"/>
</dbReference>
<dbReference type="InterPro" id="IPR015168">
    <property type="entry name" value="SsuA/THI5"/>
</dbReference>
<dbReference type="EMBL" id="JBHTBU010000003">
    <property type="protein sequence ID" value="MFC7289694.1"/>
    <property type="molecule type" value="Genomic_DNA"/>
</dbReference>
<evidence type="ECO:0000313" key="3">
    <source>
        <dbReference type="EMBL" id="MFC7289694.1"/>
    </source>
</evidence>
<feature type="chain" id="PRO_5046557730" evidence="1">
    <location>
        <begin position="25"/>
        <end position="356"/>
    </location>
</feature>
<evidence type="ECO:0000256" key="1">
    <source>
        <dbReference type="SAM" id="SignalP"/>
    </source>
</evidence>
<dbReference type="Pfam" id="PF09084">
    <property type="entry name" value="NMT1"/>
    <property type="match status" value="1"/>
</dbReference>
<dbReference type="SUPFAM" id="SSF53850">
    <property type="entry name" value="Periplasmic binding protein-like II"/>
    <property type="match status" value="1"/>
</dbReference>
<dbReference type="Proteomes" id="UP001596542">
    <property type="component" value="Unassembled WGS sequence"/>
</dbReference>
<feature type="domain" description="SsuA/THI5-like" evidence="2">
    <location>
        <begin position="45"/>
        <end position="250"/>
    </location>
</feature>